<dbReference type="OrthoDB" id="5394557at2759"/>
<feature type="region of interest" description="Disordered" evidence="1">
    <location>
        <begin position="236"/>
        <end position="270"/>
    </location>
</feature>
<evidence type="ECO:0000313" key="3">
    <source>
        <dbReference type="Proteomes" id="UP000019484"/>
    </source>
</evidence>
<dbReference type="Proteomes" id="UP000019484">
    <property type="component" value="Unassembled WGS sequence"/>
</dbReference>
<protein>
    <submittedName>
        <fullName evidence="2">Uncharacterized protein</fullName>
    </submittedName>
</protein>
<accession>W9Y2X9</accession>
<comment type="caution">
    <text evidence="2">The sequence shown here is derived from an EMBL/GenBank/DDBJ whole genome shotgun (WGS) entry which is preliminary data.</text>
</comment>
<organism evidence="2 3">
    <name type="scientific">Capronia coronata CBS 617.96</name>
    <dbReference type="NCBI Taxonomy" id="1182541"/>
    <lineage>
        <taxon>Eukaryota</taxon>
        <taxon>Fungi</taxon>
        <taxon>Dikarya</taxon>
        <taxon>Ascomycota</taxon>
        <taxon>Pezizomycotina</taxon>
        <taxon>Eurotiomycetes</taxon>
        <taxon>Chaetothyriomycetidae</taxon>
        <taxon>Chaetothyriales</taxon>
        <taxon>Herpotrichiellaceae</taxon>
        <taxon>Capronia</taxon>
    </lineage>
</organism>
<dbReference type="HOGENOM" id="CLU_1030574_0_0_1"/>
<keyword evidence="3" id="KW-1185">Reference proteome</keyword>
<sequence length="270" mass="28792">MSTTNAYYMHAQGVRPHHGSLWPEPQHCMPPANPQLPSSAYTTAAQAPQPVQTMMIAGHPPSDRILPTPISARGMVSTSATHMDNTPVSSSSQQDSTYWTGENTTPTHQSSTHVDTGATQEGPSERTTNSYRIQDMPYAQMGLNEALAPTSLSHSLAVPVNDAPASAIAHTPEDSHIPNTSSRPLSHESLKATPESTSGTYSYTDPMVGRSSQLRSASGQLSSGSLYCRTQAMVARREPAPDDCSPDCSSCQTDSTRTSVISIGNTSSRY</sequence>
<feature type="region of interest" description="Disordered" evidence="1">
    <location>
        <begin position="169"/>
        <end position="205"/>
    </location>
</feature>
<dbReference type="eggNOG" id="ENOG502S7RA">
    <property type="taxonomic scope" value="Eukaryota"/>
</dbReference>
<dbReference type="RefSeq" id="XP_007726282.1">
    <property type="nucleotide sequence ID" value="XM_007728092.1"/>
</dbReference>
<proteinExistence type="predicted"/>
<gene>
    <name evidence="2" type="ORF">A1O1_07219</name>
</gene>
<dbReference type="STRING" id="1182541.W9Y2X9"/>
<name>W9Y2X9_9EURO</name>
<feature type="region of interest" description="Disordered" evidence="1">
    <location>
        <begin position="80"/>
        <end position="128"/>
    </location>
</feature>
<dbReference type="GeneID" id="19162081"/>
<feature type="compositionally biased region" description="Polar residues" evidence="1">
    <location>
        <begin position="194"/>
        <end position="203"/>
    </location>
</feature>
<dbReference type="AlphaFoldDB" id="W9Y2X9"/>
<evidence type="ECO:0000256" key="1">
    <source>
        <dbReference type="SAM" id="MobiDB-lite"/>
    </source>
</evidence>
<feature type="compositionally biased region" description="Polar residues" evidence="1">
    <location>
        <begin position="247"/>
        <end position="270"/>
    </location>
</feature>
<evidence type="ECO:0000313" key="2">
    <source>
        <dbReference type="EMBL" id="EXJ83596.1"/>
    </source>
</evidence>
<dbReference type="EMBL" id="AMWN01000006">
    <property type="protein sequence ID" value="EXJ83596.1"/>
    <property type="molecule type" value="Genomic_DNA"/>
</dbReference>
<reference evidence="2 3" key="1">
    <citation type="submission" date="2013-03" db="EMBL/GenBank/DDBJ databases">
        <title>The Genome Sequence of Capronia coronata CBS 617.96.</title>
        <authorList>
            <consortium name="The Broad Institute Genomics Platform"/>
            <person name="Cuomo C."/>
            <person name="de Hoog S."/>
            <person name="Gorbushina A."/>
            <person name="Walker B."/>
            <person name="Young S.K."/>
            <person name="Zeng Q."/>
            <person name="Gargeya S."/>
            <person name="Fitzgerald M."/>
            <person name="Haas B."/>
            <person name="Abouelleil A."/>
            <person name="Allen A.W."/>
            <person name="Alvarado L."/>
            <person name="Arachchi H.M."/>
            <person name="Berlin A.M."/>
            <person name="Chapman S.B."/>
            <person name="Gainer-Dewar J."/>
            <person name="Goldberg J."/>
            <person name="Griggs A."/>
            <person name="Gujja S."/>
            <person name="Hansen M."/>
            <person name="Howarth C."/>
            <person name="Imamovic A."/>
            <person name="Ireland A."/>
            <person name="Larimer J."/>
            <person name="McCowan C."/>
            <person name="Murphy C."/>
            <person name="Pearson M."/>
            <person name="Poon T.W."/>
            <person name="Priest M."/>
            <person name="Roberts A."/>
            <person name="Saif S."/>
            <person name="Shea T."/>
            <person name="Sisk P."/>
            <person name="Sykes S."/>
            <person name="Wortman J."/>
            <person name="Nusbaum C."/>
            <person name="Birren B."/>
        </authorList>
    </citation>
    <scope>NUCLEOTIDE SEQUENCE [LARGE SCALE GENOMIC DNA]</scope>
    <source>
        <strain evidence="2 3">CBS 617.96</strain>
    </source>
</reference>